<protein>
    <submittedName>
        <fullName evidence="1">Uncharacterized protein</fullName>
    </submittedName>
</protein>
<evidence type="ECO:0000313" key="2">
    <source>
        <dbReference type="Proteomes" id="UP000297713"/>
    </source>
</evidence>
<sequence>MKNFWIQEASRKKDPLLQHFLRQNNNCTSTVPNKSPNPWTSLIQCVLFDSSNTQFDGVSNFMKKIYDDLYDCICNYGNRDNIVTLNNINNFQQEYKKIFSALKNYSPFIQVCDDKFYAELSIHHPN</sequence>
<gene>
    <name evidence="1" type="ORF">A7Q10_09870</name>
</gene>
<evidence type="ECO:0000313" key="1">
    <source>
        <dbReference type="EMBL" id="TFE67118.1"/>
    </source>
</evidence>
<comment type="caution">
    <text evidence="1">The sequence shown here is derived from an EMBL/GenBank/DDBJ whole genome shotgun (WGS) entry which is preliminary data.</text>
</comment>
<dbReference type="AlphaFoldDB" id="A0A4Y8P8Y4"/>
<keyword evidence="2" id="KW-1185">Reference proteome</keyword>
<organism evidence="1 2">
    <name type="scientific">Methylacidiphilum caldifontis</name>
    <dbReference type="NCBI Taxonomy" id="2795386"/>
    <lineage>
        <taxon>Bacteria</taxon>
        <taxon>Pseudomonadati</taxon>
        <taxon>Verrucomicrobiota</taxon>
        <taxon>Methylacidiphilae</taxon>
        <taxon>Methylacidiphilales</taxon>
        <taxon>Methylacidiphilaceae</taxon>
        <taxon>Methylacidiphilum (ex Ratnadevi et al. 2023)</taxon>
    </lineage>
</organism>
<dbReference type="EMBL" id="LXQC01000161">
    <property type="protein sequence ID" value="TFE67118.1"/>
    <property type="molecule type" value="Genomic_DNA"/>
</dbReference>
<accession>A0A4Y8P8Y4</accession>
<name>A0A4Y8P8Y4_9BACT</name>
<dbReference type="Proteomes" id="UP000297713">
    <property type="component" value="Unassembled WGS sequence"/>
</dbReference>
<reference evidence="1 2" key="1">
    <citation type="submission" date="2016-05" db="EMBL/GenBank/DDBJ databases">
        <title>Diversity and Homogeneity among Thermoacidophilic Verrucomicrobia Methanotrophs Linked with Geographical Origin.</title>
        <authorList>
            <person name="Erikstad H.-A."/>
            <person name="Smestad N.B."/>
            <person name="Ceballos R.M."/>
            <person name="Birkeland N.-K."/>
        </authorList>
    </citation>
    <scope>NUCLEOTIDE SEQUENCE [LARGE SCALE GENOMIC DNA]</scope>
    <source>
        <strain evidence="1 2">Phi</strain>
    </source>
</reference>
<proteinExistence type="predicted"/>